<organism evidence="1 2">
    <name type="scientific">Candidatus Falkowbacteria bacterium GW2011_GWA2_39_24</name>
    <dbReference type="NCBI Taxonomy" id="1618634"/>
    <lineage>
        <taxon>Bacteria</taxon>
        <taxon>Candidatus Falkowiibacteriota</taxon>
    </lineage>
</organism>
<sequence length="27" mass="3175">HKDQTDQGQHVEEGKLSIRMLIHNFVN</sequence>
<protein>
    <submittedName>
        <fullName evidence="1">Uncharacterized protein</fullName>
    </submittedName>
</protein>
<evidence type="ECO:0000313" key="1">
    <source>
        <dbReference type="EMBL" id="KKR14455.1"/>
    </source>
</evidence>
<reference evidence="1 2" key="1">
    <citation type="journal article" date="2015" name="Nature">
        <title>rRNA introns, odd ribosomes, and small enigmatic genomes across a large radiation of phyla.</title>
        <authorList>
            <person name="Brown C.T."/>
            <person name="Hug L.A."/>
            <person name="Thomas B.C."/>
            <person name="Sharon I."/>
            <person name="Castelle C.J."/>
            <person name="Singh A."/>
            <person name="Wilkins M.J."/>
            <person name="Williams K.H."/>
            <person name="Banfield J.F."/>
        </authorList>
    </citation>
    <scope>NUCLEOTIDE SEQUENCE [LARGE SCALE GENOMIC DNA]</scope>
</reference>
<accession>A0A0G0QVU1</accession>
<dbReference type="EMBL" id="LBWS01000029">
    <property type="protein sequence ID" value="KKR14455.1"/>
    <property type="molecule type" value="Genomic_DNA"/>
</dbReference>
<feature type="non-terminal residue" evidence="1">
    <location>
        <position position="1"/>
    </location>
</feature>
<gene>
    <name evidence="1" type="ORF">UT42_C0029G0014</name>
</gene>
<dbReference type="AlphaFoldDB" id="A0A0G0QVU1"/>
<comment type="caution">
    <text evidence="1">The sequence shown here is derived from an EMBL/GenBank/DDBJ whole genome shotgun (WGS) entry which is preliminary data.</text>
</comment>
<proteinExistence type="predicted"/>
<evidence type="ECO:0000313" key="2">
    <source>
        <dbReference type="Proteomes" id="UP000034048"/>
    </source>
</evidence>
<dbReference type="Proteomes" id="UP000034048">
    <property type="component" value="Unassembled WGS sequence"/>
</dbReference>
<name>A0A0G0QVU1_9BACT</name>